<comment type="caution">
    <text evidence="2">The sequence shown here is derived from an EMBL/GenBank/DDBJ whole genome shotgun (WGS) entry which is preliminary data.</text>
</comment>
<protein>
    <submittedName>
        <fullName evidence="2">Uncharacterized protein</fullName>
    </submittedName>
</protein>
<keyword evidence="1" id="KW-0472">Membrane</keyword>
<name>A0ABD3NSC1_9STRA</name>
<feature type="transmembrane region" description="Helical" evidence="1">
    <location>
        <begin position="146"/>
        <end position="163"/>
    </location>
</feature>
<feature type="transmembrane region" description="Helical" evidence="1">
    <location>
        <begin position="207"/>
        <end position="226"/>
    </location>
</feature>
<accession>A0ABD3NSC1</accession>
<dbReference type="Proteomes" id="UP001530400">
    <property type="component" value="Unassembled WGS sequence"/>
</dbReference>
<keyword evidence="1" id="KW-0812">Transmembrane</keyword>
<dbReference type="AlphaFoldDB" id="A0ABD3NSC1"/>
<evidence type="ECO:0000313" key="2">
    <source>
        <dbReference type="EMBL" id="KAL3778930.1"/>
    </source>
</evidence>
<evidence type="ECO:0000313" key="3">
    <source>
        <dbReference type="Proteomes" id="UP001530400"/>
    </source>
</evidence>
<keyword evidence="1" id="KW-1133">Transmembrane helix</keyword>
<proteinExistence type="predicted"/>
<sequence>MMKRSYGTPAEVPTNVQVIAPATLSAGYTFEASYNSVTFPVTVPQGGVTEGQRFIVPFLPPTAVAKAVPMQSDAAIPTGAWRDSLWNCCAFGPCHSHFLNSWFCRSVLIGQLLTRMKMDWLGSLQRRNDGNDDAERNYHQGWRNSFRNLILLTVAFYLLMAVTTTPQTMDPSMQSPFEDQAKTNNDASQPYQYITYNDLSEVDKIKYNLNGCISALFSFYMVYILAKLRATTRRTYSIPEENCLCCYQLGVCGNNTRDGIECCGKIENREDGVPIGWEDVCCSIWCSMCVAAQMARHTVDYRERRGACCNSVGVYGWDEDEAYANCSLEGEGVGEGAVLVV</sequence>
<gene>
    <name evidence="2" type="ORF">ACHAWO_009024</name>
</gene>
<dbReference type="EMBL" id="JALLPJ020000964">
    <property type="protein sequence ID" value="KAL3778930.1"/>
    <property type="molecule type" value="Genomic_DNA"/>
</dbReference>
<reference evidence="2 3" key="1">
    <citation type="submission" date="2024-10" db="EMBL/GenBank/DDBJ databases">
        <title>Updated reference genomes for cyclostephanoid diatoms.</title>
        <authorList>
            <person name="Roberts W.R."/>
            <person name="Alverson A.J."/>
        </authorList>
    </citation>
    <scope>NUCLEOTIDE SEQUENCE [LARGE SCALE GENOMIC DNA]</scope>
    <source>
        <strain evidence="2 3">AJA010-31</strain>
    </source>
</reference>
<organism evidence="2 3">
    <name type="scientific">Cyclotella atomus</name>
    <dbReference type="NCBI Taxonomy" id="382360"/>
    <lineage>
        <taxon>Eukaryota</taxon>
        <taxon>Sar</taxon>
        <taxon>Stramenopiles</taxon>
        <taxon>Ochrophyta</taxon>
        <taxon>Bacillariophyta</taxon>
        <taxon>Coscinodiscophyceae</taxon>
        <taxon>Thalassiosirophycidae</taxon>
        <taxon>Stephanodiscales</taxon>
        <taxon>Stephanodiscaceae</taxon>
        <taxon>Cyclotella</taxon>
    </lineage>
</organism>
<keyword evidence="3" id="KW-1185">Reference proteome</keyword>
<evidence type="ECO:0000256" key="1">
    <source>
        <dbReference type="SAM" id="Phobius"/>
    </source>
</evidence>